<reference evidence="4" key="1">
    <citation type="submission" date="2025-08" db="UniProtKB">
        <authorList>
            <consortium name="RefSeq"/>
        </authorList>
    </citation>
    <scope>IDENTIFICATION</scope>
    <source>
        <tissue evidence="4">Total insect</tissue>
    </source>
</reference>
<dbReference type="FunCoup" id="A0A6P8Y899">
    <property type="interactions" value="357"/>
</dbReference>
<dbReference type="Pfam" id="PF02996">
    <property type="entry name" value="Prefoldin"/>
    <property type="match status" value="1"/>
</dbReference>
<dbReference type="PRINTS" id="PR01502">
    <property type="entry name" value="UXTPROTEIN"/>
</dbReference>
<keyword evidence="3" id="KW-1185">Reference proteome</keyword>
<dbReference type="RefSeq" id="XP_034232311.1">
    <property type="nucleotide sequence ID" value="XM_034376420.1"/>
</dbReference>
<dbReference type="GO" id="GO:0045944">
    <property type="term" value="P:positive regulation of transcription by RNA polymerase II"/>
    <property type="evidence" value="ECO:0007669"/>
    <property type="project" value="TreeGrafter"/>
</dbReference>
<evidence type="ECO:0000256" key="1">
    <source>
        <dbReference type="ARBA" id="ARBA00007666"/>
    </source>
</evidence>
<dbReference type="Proteomes" id="UP000515158">
    <property type="component" value="Unplaced"/>
</dbReference>
<dbReference type="PANTHER" id="PTHR13345">
    <property type="entry name" value="MEDIATOR OF RNA POLYMERASE II TRANSCRIPTION SUBUNIT 10"/>
    <property type="match status" value="1"/>
</dbReference>
<dbReference type="OrthoDB" id="433124at2759"/>
<dbReference type="InterPro" id="IPR009053">
    <property type="entry name" value="Prefoldin"/>
</dbReference>
<protein>
    <submittedName>
        <fullName evidence="4">Protein UXT homolog</fullName>
    </submittedName>
</protein>
<dbReference type="NCBIfam" id="TIGR00293">
    <property type="entry name" value="prefoldin subunit alpha"/>
    <property type="match status" value="1"/>
</dbReference>
<gene>
    <name evidence="4" type="primary">LOC117640147</name>
</gene>
<name>A0A6P8Y899_THRPL</name>
<dbReference type="AlphaFoldDB" id="A0A6P8Y899"/>
<dbReference type="CTD" id="8409"/>
<dbReference type="PANTHER" id="PTHR13345:SF9">
    <property type="entry name" value="PROTEIN UXT"/>
    <property type="match status" value="1"/>
</dbReference>
<dbReference type="CDD" id="cd23158">
    <property type="entry name" value="Prefoldin_UXT"/>
    <property type="match status" value="1"/>
</dbReference>
<dbReference type="SUPFAM" id="SSF46579">
    <property type="entry name" value="Prefoldin"/>
    <property type="match status" value="1"/>
</dbReference>
<sequence length="205" mass="23015">MAATSLDDEKFVRDKTNANVNRDSAPACGFCVDCCAHTFINLKKNFSIGRISLHFTMEATSIPDKIFKFESFVNDVLKEDLKRLENRLTEVNSEIAEYVELKNMIHTIEEADVGPDGFKTKVDIGCNFYMQANVPDPSKLFVDIGLGNYVELQSGEALKFCEMRIELLSKKGKLIQSECAKTKGHIKLVLHGISELSKFPQVLTK</sequence>
<dbReference type="GO" id="GO:0000122">
    <property type="term" value="P:negative regulation of transcription by RNA polymerase II"/>
    <property type="evidence" value="ECO:0007669"/>
    <property type="project" value="InterPro"/>
</dbReference>
<proteinExistence type="inferred from homology"/>
<dbReference type="InParanoid" id="A0A6P8Y899"/>
<dbReference type="GeneID" id="117640147"/>
<dbReference type="GO" id="GO:0003714">
    <property type="term" value="F:transcription corepressor activity"/>
    <property type="evidence" value="ECO:0007669"/>
    <property type="project" value="InterPro"/>
</dbReference>
<evidence type="ECO:0000313" key="4">
    <source>
        <dbReference type="RefSeq" id="XP_034232311.1"/>
    </source>
</evidence>
<dbReference type="InterPro" id="IPR004127">
    <property type="entry name" value="Prefoldin_subunit_alpha"/>
</dbReference>
<feature type="coiled-coil region" evidence="2">
    <location>
        <begin position="74"/>
        <end position="101"/>
    </location>
</feature>
<dbReference type="InterPro" id="IPR003994">
    <property type="entry name" value="UXT"/>
</dbReference>
<comment type="similarity">
    <text evidence="1">Belongs to the UXT family.</text>
</comment>
<accession>A0A6P8Y899</accession>
<organism evidence="4">
    <name type="scientific">Thrips palmi</name>
    <name type="common">Melon thrips</name>
    <dbReference type="NCBI Taxonomy" id="161013"/>
    <lineage>
        <taxon>Eukaryota</taxon>
        <taxon>Metazoa</taxon>
        <taxon>Ecdysozoa</taxon>
        <taxon>Arthropoda</taxon>
        <taxon>Hexapoda</taxon>
        <taxon>Insecta</taxon>
        <taxon>Pterygota</taxon>
        <taxon>Neoptera</taxon>
        <taxon>Paraneoptera</taxon>
        <taxon>Thysanoptera</taxon>
        <taxon>Terebrantia</taxon>
        <taxon>Thripoidea</taxon>
        <taxon>Thripidae</taxon>
        <taxon>Thrips</taxon>
    </lineage>
</organism>
<dbReference type="KEGG" id="tpal:117640147"/>
<evidence type="ECO:0000313" key="3">
    <source>
        <dbReference type="Proteomes" id="UP000515158"/>
    </source>
</evidence>
<dbReference type="GO" id="GO:0016592">
    <property type="term" value="C:mediator complex"/>
    <property type="evidence" value="ECO:0007669"/>
    <property type="project" value="TreeGrafter"/>
</dbReference>
<dbReference type="Gene3D" id="1.10.287.370">
    <property type="match status" value="1"/>
</dbReference>
<evidence type="ECO:0000256" key="2">
    <source>
        <dbReference type="SAM" id="Coils"/>
    </source>
</evidence>
<keyword evidence="2" id="KW-0175">Coiled coil</keyword>